<dbReference type="GO" id="GO:0005524">
    <property type="term" value="F:ATP binding"/>
    <property type="evidence" value="ECO:0007669"/>
    <property type="project" value="UniProtKB-UniRule"/>
</dbReference>
<evidence type="ECO:0000256" key="4">
    <source>
        <dbReference type="SAM" id="MobiDB-lite"/>
    </source>
</evidence>
<dbReference type="GO" id="GO:0005829">
    <property type="term" value="C:cytosol"/>
    <property type="evidence" value="ECO:0007669"/>
    <property type="project" value="TreeGrafter"/>
</dbReference>
<accession>A0A553P449</accession>
<dbReference type="GO" id="GO:0004674">
    <property type="term" value="F:protein serine/threonine kinase activity"/>
    <property type="evidence" value="ECO:0007669"/>
    <property type="project" value="TreeGrafter"/>
</dbReference>
<dbReference type="STRING" id="6832.A0A553P449"/>
<sequence length="773" mass="87517">MLSFLVALISSVADSSKIRRHTYIHSSLVGSQQSPSPHPPTCQCFAFHLMMSLPTQNRLHTLSQPNLSSKPVCVQRSPPVTALHKIGLRTLPRHALTLNANHSHHAWTSVMEPSHWSKHGSFEVNQSLPVVGQKPRHHHRSFNGWGLDRSLGARDTPPAQAMLTFNEQGDILTFNNIGKDVFHESGIDVRRANFFRDILMEPSDSLIGQLKAFIQGGSQTIPVELIMGSTRRSGQIAMPQGNERNLLLSLNPSTSFQGRALLDSNFLILDMDQGARFMWNLTPEQRNQTWALKDLLDCNRPYAHEEAFPEDVGMLIVDRDLVVQYSDPVVSVDMFGLQECEIVGQHLSELLSVSDLDELKFHGEPISKIAQPLQSIEWGLESLHLDTSPSENGKEKPAQVYESPKSVARLSSRRNMEDGALTSDVLTSTPAKPIRSKVDRLHISSSKDTMCSKVTGKRWDGEIFECEDIFTAGDYKVHYKPLKMIGEGGFGFVTRSYRLSDKKLNVSKFIKKGRLSEDCLVPSPSGSQIPIEVNFLIDLQHANVVRLLDHFENESYHQIVMEQHGFGMDLFEFLDRTPLMSEPLASYIFRQIVEAVGYLHSKNILHRDIKDENVIIDENFHAKLIDFGSATKFEFGEQFDTFSGTIEYCCPEILQGNLYDGPEAEIWALGILLYIILFVEAPFQNVEEIINFEPMIVGRYLEIGQLCERLLLQMLKKNPKKRPSLQYIQDHPWTLQPFDVSAHNFRDVVRKNMNQNIITKIINKDRVSCPPNK</sequence>
<dbReference type="SMART" id="SM00220">
    <property type="entry name" value="S_TKc"/>
    <property type="match status" value="1"/>
</dbReference>
<dbReference type="AlphaFoldDB" id="A0A553P449"/>
<dbReference type="Gene3D" id="1.10.510.10">
    <property type="entry name" value="Transferase(Phosphotransferase) domain 1"/>
    <property type="match status" value="1"/>
</dbReference>
<gene>
    <name evidence="7" type="ORF">TCAL_05379</name>
</gene>
<proteinExistence type="predicted"/>
<feature type="domain" description="Protein kinase" evidence="6">
    <location>
        <begin position="479"/>
        <end position="734"/>
    </location>
</feature>
<comment type="caution">
    <text evidence="7">The sequence shown here is derived from an EMBL/GenBank/DDBJ whole genome shotgun (WGS) entry which is preliminary data.</text>
</comment>
<feature type="chain" id="PRO_5021816779" description="Protein kinase domain-containing protein" evidence="5">
    <location>
        <begin position="16"/>
        <end position="773"/>
    </location>
</feature>
<keyword evidence="5" id="KW-0732">Signal</keyword>
<dbReference type="InterPro" id="IPR000719">
    <property type="entry name" value="Prot_kinase_dom"/>
</dbReference>
<evidence type="ECO:0000256" key="1">
    <source>
        <dbReference type="ARBA" id="ARBA00022741"/>
    </source>
</evidence>
<keyword evidence="1 3" id="KW-0547">Nucleotide-binding</keyword>
<dbReference type="Proteomes" id="UP000318571">
    <property type="component" value="Chromosome 7"/>
</dbReference>
<evidence type="ECO:0000256" key="2">
    <source>
        <dbReference type="ARBA" id="ARBA00022840"/>
    </source>
</evidence>
<evidence type="ECO:0000256" key="5">
    <source>
        <dbReference type="SAM" id="SignalP"/>
    </source>
</evidence>
<evidence type="ECO:0000256" key="3">
    <source>
        <dbReference type="PROSITE-ProRule" id="PRU10141"/>
    </source>
</evidence>
<dbReference type="FunFam" id="1.10.510.10:FF:000571">
    <property type="entry name" value="Maternal embryonic leucine zipper kinase"/>
    <property type="match status" value="1"/>
</dbReference>
<dbReference type="GO" id="GO:0045719">
    <property type="term" value="P:negative regulation of glycogen biosynthetic process"/>
    <property type="evidence" value="ECO:0007669"/>
    <property type="project" value="TreeGrafter"/>
</dbReference>
<dbReference type="PROSITE" id="PS00107">
    <property type="entry name" value="PROTEIN_KINASE_ATP"/>
    <property type="match status" value="1"/>
</dbReference>
<dbReference type="GO" id="GO:0005634">
    <property type="term" value="C:nucleus"/>
    <property type="evidence" value="ECO:0007669"/>
    <property type="project" value="TreeGrafter"/>
</dbReference>
<dbReference type="InterPro" id="IPR000014">
    <property type="entry name" value="PAS"/>
</dbReference>
<evidence type="ECO:0000313" key="8">
    <source>
        <dbReference type="Proteomes" id="UP000318571"/>
    </source>
</evidence>
<feature type="binding site" evidence="3">
    <location>
        <position position="512"/>
    </location>
    <ligand>
        <name>ATP</name>
        <dbReference type="ChEBI" id="CHEBI:30616"/>
    </ligand>
</feature>
<dbReference type="EMBL" id="VCGU01000008">
    <property type="protein sequence ID" value="TRY72475.1"/>
    <property type="molecule type" value="Genomic_DNA"/>
</dbReference>
<keyword evidence="8" id="KW-1185">Reference proteome</keyword>
<dbReference type="Pfam" id="PF00069">
    <property type="entry name" value="Pkinase"/>
    <property type="match status" value="1"/>
</dbReference>
<dbReference type="PANTHER" id="PTHR24346:SF51">
    <property type="entry name" value="PAS DOMAIN-CONTAINING SERINE_THREONINE-PROTEIN KINASE"/>
    <property type="match status" value="1"/>
</dbReference>
<dbReference type="SUPFAM" id="SSF56112">
    <property type="entry name" value="Protein kinase-like (PK-like)"/>
    <property type="match status" value="1"/>
</dbReference>
<keyword evidence="2 3" id="KW-0067">ATP-binding</keyword>
<name>A0A553P449_TIGCA</name>
<dbReference type="PANTHER" id="PTHR24346">
    <property type="entry name" value="MAP/MICROTUBULE AFFINITY-REGULATING KINASE"/>
    <property type="match status" value="1"/>
</dbReference>
<dbReference type="GO" id="GO:0035556">
    <property type="term" value="P:intracellular signal transduction"/>
    <property type="evidence" value="ECO:0007669"/>
    <property type="project" value="TreeGrafter"/>
</dbReference>
<dbReference type="InterPro" id="IPR017441">
    <property type="entry name" value="Protein_kinase_ATP_BS"/>
</dbReference>
<dbReference type="InterPro" id="IPR008271">
    <property type="entry name" value="Ser/Thr_kinase_AS"/>
</dbReference>
<evidence type="ECO:0000313" key="7">
    <source>
        <dbReference type="EMBL" id="TRY72475.1"/>
    </source>
</evidence>
<dbReference type="InterPro" id="IPR011009">
    <property type="entry name" value="Kinase-like_dom_sf"/>
</dbReference>
<feature type="region of interest" description="Disordered" evidence="4">
    <location>
        <begin position="386"/>
        <end position="409"/>
    </location>
</feature>
<dbReference type="CDD" id="cd00130">
    <property type="entry name" value="PAS"/>
    <property type="match status" value="1"/>
</dbReference>
<feature type="signal peptide" evidence="5">
    <location>
        <begin position="1"/>
        <end position="15"/>
    </location>
</feature>
<dbReference type="PROSITE" id="PS50011">
    <property type="entry name" value="PROTEIN_KINASE_DOM"/>
    <property type="match status" value="1"/>
</dbReference>
<reference evidence="7 8" key="1">
    <citation type="journal article" date="2018" name="Nat. Ecol. Evol.">
        <title>Genomic signatures of mitonuclear coevolution across populations of Tigriopus californicus.</title>
        <authorList>
            <person name="Barreto F.S."/>
            <person name="Watson E.T."/>
            <person name="Lima T.G."/>
            <person name="Willett C.S."/>
            <person name="Edmands S."/>
            <person name="Li W."/>
            <person name="Burton R.S."/>
        </authorList>
    </citation>
    <scope>NUCLEOTIDE SEQUENCE [LARGE SCALE GENOMIC DNA]</scope>
    <source>
        <strain evidence="7 8">San Diego</strain>
    </source>
</reference>
<protein>
    <recommendedName>
        <fullName evidence="6">Protein kinase domain-containing protein</fullName>
    </recommendedName>
</protein>
<organism evidence="7 8">
    <name type="scientific">Tigriopus californicus</name>
    <name type="common">Marine copepod</name>
    <dbReference type="NCBI Taxonomy" id="6832"/>
    <lineage>
        <taxon>Eukaryota</taxon>
        <taxon>Metazoa</taxon>
        <taxon>Ecdysozoa</taxon>
        <taxon>Arthropoda</taxon>
        <taxon>Crustacea</taxon>
        <taxon>Multicrustacea</taxon>
        <taxon>Hexanauplia</taxon>
        <taxon>Copepoda</taxon>
        <taxon>Harpacticoida</taxon>
        <taxon>Harpacticidae</taxon>
        <taxon>Tigriopus</taxon>
    </lineage>
</organism>
<evidence type="ECO:0000259" key="6">
    <source>
        <dbReference type="PROSITE" id="PS50011"/>
    </source>
</evidence>
<dbReference type="PROSITE" id="PS00108">
    <property type="entry name" value="PROTEIN_KINASE_ST"/>
    <property type="match status" value="1"/>
</dbReference>
<dbReference type="Gene3D" id="3.30.200.20">
    <property type="entry name" value="Phosphorylase Kinase, domain 1"/>
    <property type="match status" value="1"/>
</dbReference>